<dbReference type="Gene3D" id="3.30.1060.10">
    <property type="entry name" value="Peptide methionine sulphoxide reductase MsrA"/>
    <property type="match status" value="1"/>
</dbReference>
<dbReference type="Pfam" id="PF01625">
    <property type="entry name" value="PMSR"/>
    <property type="match status" value="1"/>
</dbReference>
<evidence type="ECO:0000259" key="5">
    <source>
        <dbReference type="PROSITE" id="PS51729"/>
    </source>
</evidence>
<dbReference type="InterPro" id="IPR002569">
    <property type="entry name" value="Met_Sox_Rdtase_MsrA_dom"/>
</dbReference>
<evidence type="ECO:0000256" key="3">
    <source>
        <dbReference type="ARBA" id="ARBA00048782"/>
    </source>
</evidence>
<dbReference type="SUPFAM" id="SSF55068">
    <property type="entry name" value="Peptide methionine sulfoxide reductase"/>
    <property type="match status" value="1"/>
</dbReference>
<dbReference type="Pfam" id="PF14542">
    <property type="entry name" value="Acetyltransf_CG"/>
    <property type="match status" value="1"/>
</dbReference>
<proteinExistence type="inferred from homology"/>
<gene>
    <name evidence="4" type="primary">msrA</name>
    <name evidence="6" type="ORF">BXY82_0401</name>
</gene>
<reference evidence="6 7" key="1">
    <citation type="submission" date="2019-03" db="EMBL/GenBank/DDBJ databases">
        <title>Genomic Encyclopedia of Archaeal and Bacterial Type Strains, Phase II (KMG-II): from individual species to whole genera.</title>
        <authorList>
            <person name="Goeker M."/>
        </authorList>
    </citation>
    <scope>NUCLEOTIDE SEQUENCE [LARGE SCALE GENOMIC DNA]</scope>
    <source>
        <strain evidence="6 7">DSM 28135</strain>
    </source>
</reference>
<comment type="caution">
    <text evidence="6">The sequence shown here is derived from an EMBL/GenBank/DDBJ whole genome shotgun (WGS) entry which is preliminary data.</text>
</comment>
<dbReference type="EMBL" id="SOBW01000007">
    <property type="protein sequence ID" value="TDU42996.1"/>
    <property type="molecule type" value="Genomic_DNA"/>
</dbReference>
<protein>
    <recommendedName>
        <fullName evidence="4">Peptide methionine sulfoxide reductase MsrA</fullName>
        <shortName evidence="4">Protein-methionine-S-oxide reductase</shortName>
        <ecNumber evidence="4">1.8.4.11</ecNumber>
    </recommendedName>
    <alternativeName>
        <fullName evidence="4">Peptide-methionine (S)-S-oxide reductase</fullName>
        <shortName evidence="4">Peptide Met(O) reductase</shortName>
    </alternativeName>
</protein>
<dbReference type="PANTHER" id="PTHR43774">
    <property type="entry name" value="PEPTIDE METHIONINE SULFOXIDE REDUCTASE"/>
    <property type="match status" value="1"/>
</dbReference>
<evidence type="ECO:0000256" key="1">
    <source>
        <dbReference type="ARBA" id="ARBA00023002"/>
    </source>
</evidence>
<name>A0A4V6Q4P7_9FLAO</name>
<dbReference type="EC" id="1.8.4.11" evidence="4"/>
<evidence type="ECO:0000313" key="6">
    <source>
        <dbReference type="EMBL" id="TDU42996.1"/>
    </source>
</evidence>
<comment type="catalytic activity">
    <reaction evidence="3 4">
        <text>[thioredoxin]-disulfide + L-methionine + H2O = L-methionine (S)-S-oxide + [thioredoxin]-dithiol</text>
        <dbReference type="Rhea" id="RHEA:19993"/>
        <dbReference type="Rhea" id="RHEA-COMP:10698"/>
        <dbReference type="Rhea" id="RHEA-COMP:10700"/>
        <dbReference type="ChEBI" id="CHEBI:15377"/>
        <dbReference type="ChEBI" id="CHEBI:29950"/>
        <dbReference type="ChEBI" id="CHEBI:50058"/>
        <dbReference type="ChEBI" id="CHEBI:57844"/>
        <dbReference type="ChEBI" id="CHEBI:58772"/>
        <dbReference type="EC" id="1.8.4.11"/>
    </reaction>
</comment>
<dbReference type="GO" id="GO:0008113">
    <property type="term" value="F:peptide-methionine (S)-S-oxide reductase activity"/>
    <property type="evidence" value="ECO:0007669"/>
    <property type="project" value="UniProtKB-UniRule"/>
</dbReference>
<comment type="catalytic activity">
    <reaction evidence="2 4">
        <text>L-methionyl-[protein] + [thioredoxin]-disulfide + H2O = L-methionyl-(S)-S-oxide-[protein] + [thioredoxin]-dithiol</text>
        <dbReference type="Rhea" id="RHEA:14217"/>
        <dbReference type="Rhea" id="RHEA-COMP:10698"/>
        <dbReference type="Rhea" id="RHEA-COMP:10700"/>
        <dbReference type="Rhea" id="RHEA-COMP:12313"/>
        <dbReference type="Rhea" id="RHEA-COMP:12315"/>
        <dbReference type="ChEBI" id="CHEBI:15377"/>
        <dbReference type="ChEBI" id="CHEBI:16044"/>
        <dbReference type="ChEBI" id="CHEBI:29950"/>
        <dbReference type="ChEBI" id="CHEBI:44120"/>
        <dbReference type="ChEBI" id="CHEBI:50058"/>
        <dbReference type="EC" id="1.8.4.11"/>
    </reaction>
</comment>
<dbReference type="PROSITE" id="PS51729">
    <property type="entry name" value="GNAT_YJDJ"/>
    <property type="match status" value="1"/>
</dbReference>
<evidence type="ECO:0000313" key="7">
    <source>
        <dbReference type="Proteomes" id="UP000294689"/>
    </source>
</evidence>
<dbReference type="Gene3D" id="3.40.630.30">
    <property type="match status" value="1"/>
</dbReference>
<dbReference type="RefSeq" id="WP_133756494.1">
    <property type="nucleotide sequence ID" value="NZ_SOBW01000007.1"/>
</dbReference>
<feature type="active site" evidence="4">
    <location>
        <position position="15"/>
    </location>
</feature>
<feature type="domain" description="N-acetyltransferase" evidence="5">
    <location>
        <begin position="193"/>
        <end position="278"/>
    </location>
</feature>
<dbReference type="PANTHER" id="PTHR43774:SF1">
    <property type="entry name" value="PEPTIDE METHIONINE SULFOXIDE REDUCTASE MSRA 2"/>
    <property type="match status" value="1"/>
</dbReference>
<dbReference type="InterPro" id="IPR036509">
    <property type="entry name" value="Met_Sox_Rdtase_MsrA_sf"/>
</dbReference>
<dbReference type="HAMAP" id="MF_01401">
    <property type="entry name" value="MsrA"/>
    <property type="match status" value="1"/>
</dbReference>
<evidence type="ECO:0000256" key="2">
    <source>
        <dbReference type="ARBA" id="ARBA00047806"/>
    </source>
</evidence>
<keyword evidence="1 4" id="KW-0560">Oxidoreductase</keyword>
<dbReference type="AlphaFoldDB" id="A0A4V6Q4P7"/>
<comment type="similarity">
    <text evidence="4">Belongs to the MsrA Met sulfoxide reductase family.</text>
</comment>
<organism evidence="6 7">
    <name type="scientific">Gelidibacter sediminis</name>
    <dbReference type="NCBI Taxonomy" id="1608710"/>
    <lineage>
        <taxon>Bacteria</taxon>
        <taxon>Pseudomonadati</taxon>
        <taxon>Bacteroidota</taxon>
        <taxon>Flavobacteriia</taxon>
        <taxon>Flavobacteriales</taxon>
        <taxon>Flavobacteriaceae</taxon>
        <taxon>Gelidibacter</taxon>
    </lineage>
</organism>
<comment type="function">
    <text evidence="4">Has an important function as a repair enzyme for proteins that have been inactivated by oxidation. Catalyzes the reversible oxidation-reduction of methionine sulfoxide in proteins to methionine.</text>
</comment>
<evidence type="ECO:0000256" key="4">
    <source>
        <dbReference type="HAMAP-Rule" id="MF_01401"/>
    </source>
</evidence>
<dbReference type="GO" id="GO:0033744">
    <property type="term" value="F:L-methionine:thioredoxin-disulfide S-oxidoreductase activity"/>
    <property type="evidence" value="ECO:0007669"/>
    <property type="project" value="RHEA"/>
</dbReference>
<dbReference type="SUPFAM" id="SSF55729">
    <property type="entry name" value="Acyl-CoA N-acyltransferases (Nat)"/>
    <property type="match status" value="1"/>
</dbReference>
<sequence length="278" mass="31451">MTELNLETMTVGGGCFWCMEAVFNEIKGVRQVTSGYMGGTVPGTPTYREVCSGLTGHAEVVQVQFDPTIVSYEDLLVVFMTSHDPTSLNKQGGDVGTQYRSVIFYNDLEQKSIAEFVVEEIAPYFETHIVTEISPVEKFHKAVEEHQNYYSRNKSERYCSAVITPKLAKLRTMHADKLKYRNTNNYTEAMEVQHDKEKQQFTMEVDGEIAKIDYKMRDGIMHLVYSEVPFNIRGQGIGKVLVEKTFEKLTDEGYKAIAVCGYIKSVASKSNKWNAIIG</sequence>
<accession>A0A4V6Q4P7</accession>
<keyword evidence="7" id="KW-1185">Reference proteome</keyword>
<dbReference type="InterPro" id="IPR031165">
    <property type="entry name" value="GNAT_YJDJ"/>
</dbReference>
<dbReference type="NCBIfam" id="TIGR00401">
    <property type="entry name" value="msrA"/>
    <property type="match status" value="1"/>
</dbReference>
<dbReference type="InterPro" id="IPR016181">
    <property type="entry name" value="Acyl_CoA_acyltransferase"/>
</dbReference>
<dbReference type="OrthoDB" id="4174719at2"/>
<dbReference type="Proteomes" id="UP000294689">
    <property type="component" value="Unassembled WGS sequence"/>
</dbReference>